<keyword evidence="4" id="KW-0539">Nucleus</keyword>
<keyword evidence="3" id="KW-0804">Transcription</keyword>
<dbReference type="PROSITE" id="PS00463">
    <property type="entry name" value="ZN2_CY6_FUNGAL_1"/>
    <property type="match status" value="1"/>
</dbReference>
<dbReference type="CDD" id="cd00067">
    <property type="entry name" value="GAL4"/>
    <property type="match status" value="1"/>
</dbReference>
<keyword evidence="1" id="KW-0805">Transcription regulation</keyword>
<dbReference type="SMART" id="SM00066">
    <property type="entry name" value="GAL4"/>
    <property type="match status" value="1"/>
</dbReference>
<dbReference type="Pfam" id="PF00172">
    <property type="entry name" value="Zn_clus"/>
    <property type="match status" value="1"/>
</dbReference>
<proteinExistence type="predicted"/>
<evidence type="ECO:0000313" key="8">
    <source>
        <dbReference type="Proteomes" id="UP000799324"/>
    </source>
</evidence>
<sequence>MTQPGARERSLRGCATCRTRHVKCDEGRPECSMCTRSGLICGGYEIRLTFCSFDDPNGPATSTSCSFRRPLFTEQERKIMSEELVTSTYKPAARLLFLLDEECDRMMQNDGTGLVNNDLSYGPFGVFKLVQTSQQHSPLSHSLSQHRGIESDRSPLTDPDYSMSQRTHLDDIGTSGDLLLDITLWDFSTEFASGCENLGSLNSTPEFLRCFTPDFRSVETQDQHRTFHRHDITAPDASSSFNEFIEQQIGYPVSALSPGNLLPSEATYLLSHYRNSVIGLLSPPAYHKMHWHILHLPSVMHTFAVLTLGDSPGNASLSIFFGILAISAFSLRSTPSGDQPSTWDAKGGTYRLQAQQYLKLVLQEAFCNPKRAKYKDVLMCLLTMVTVSMFSGNWEQTECFLLDAESFIRYRGLTKPRKSRKVRLLHHSYAYHRLFHESTHFLTDDTNQGSEHERVPGQESSPSPCRKAFRLAQWSGTLDKKLLEKKSLQQGIDDLHLEIPGDFTETLYPDTFGIPESFLALLSQIIRLGNEKDICDQDISRTRLSLGDFFNRATVLEKCVIQWNRPPNLRNRDGLSYQTPFGDTENHILSYYHLALYHALTIYFYRRIYNLDASMLQEEVKATLDALTQYEQDDSRSTRYTSGIVWPGFIAACEALDPEVQDAFRSWFDRCAWCSGLKTFELSKSAAEQIWKRRRETKDNNISLHELIKSQSIRLFYS</sequence>
<keyword evidence="2" id="KW-0238">DNA-binding</keyword>
<name>A0A6A6TJL5_9PLEO</name>
<protein>
    <recommendedName>
        <fullName evidence="6">Zn(2)-C6 fungal-type domain-containing protein</fullName>
    </recommendedName>
</protein>
<evidence type="ECO:0000256" key="4">
    <source>
        <dbReference type="ARBA" id="ARBA00023242"/>
    </source>
</evidence>
<organism evidence="7 8">
    <name type="scientific">Lophiostoma macrostomum CBS 122681</name>
    <dbReference type="NCBI Taxonomy" id="1314788"/>
    <lineage>
        <taxon>Eukaryota</taxon>
        <taxon>Fungi</taxon>
        <taxon>Dikarya</taxon>
        <taxon>Ascomycota</taxon>
        <taxon>Pezizomycotina</taxon>
        <taxon>Dothideomycetes</taxon>
        <taxon>Pleosporomycetidae</taxon>
        <taxon>Pleosporales</taxon>
        <taxon>Lophiostomataceae</taxon>
        <taxon>Lophiostoma</taxon>
    </lineage>
</organism>
<dbReference type="GO" id="GO:0000981">
    <property type="term" value="F:DNA-binding transcription factor activity, RNA polymerase II-specific"/>
    <property type="evidence" value="ECO:0007669"/>
    <property type="project" value="InterPro"/>
</dbReference>
<evidence type="ECO:0000256" key="3">
    <source>
        <dbReference type="ARBA" id="ARBA00023163"/>
    </source>
</evidence>
<dbReference type="GO" id="GO:0003677">
    <property type="term" value="F:DNA binding"/>
    <property type="evidence" value="ECO:0007669"/>
    <property type="project" value="UniProtKB-KW"/>
</dbReference>
<dbReference type="InterPro" id="IPR036864">
    <property type="entry name" value="Zn2-C6_fun-type_DNA-bd_sf"/>
</dbReference>
<evidence type="ECO:0000256" key="5">
    <source>
        <dbReference type="SAM" id="MobiDB-lite"/>
    </source>
</evidence>
<dbReference type="InterPro" id="IPR021858">
    <property type="entry name" value="Fun_TF"/>
</dbReference>
<evidence type="ECO:0000313" key="7">
    <source>
        <dbReference type="EMBL" id="KAF2660229.1"/>
    </source>
</evidence>
<dbReference type="Proteomes" id="UP000799324">
    <property type="component" value="Unassembled WGS sequence"/>
</dbReference>
<evidence type="ECO:0000256" key="1">
    <source>
        <dbReference type="ARBA" id="ARBA00023015"/>
    </source>
</evidence>
<reference evidence="7" key="1">
    <citation type="journal article" date="2020" name="Stud. Mycol.">
        <title>101 Dothideomycetes genomes: a test case for predicting lifestyles and emergence of pathogens.</title>
        <authorList>
            <person name="Haridas S."/>
            <person name="Albert R."/>
            <person name="Binder M."/>
            <person name="Bloem J."/>
            <person name="Labutti K."/>
            <person name="Salamov A."/>
            <person name="Andreopoulos B."/>
            <person name="Baker S."/>
            <person name="Barry K."/>
            <person name="Bills G."/>
            <person name="Bluhm B."/>
            <person name="Cannon C."/>
            <person name="Castanera R."/>
            <person name="Culley D."/>
            <person name="Daum C."/>
            <person name="Ezra D."/>
            <person name="Gonzalez J."/>
            <person name="Henrissat B."/>
            <person name="Kuo A."/>
            <person name="Liang C."/>
            <person name="Lipzen A."/>
            <person name="Lutzoni F."/>
            <person name="Magnuson J."/>
            <person name="Mondo S."/>
            <person name="Nolan M."/>
            <person name="Ohm R."/>
            <person name="Pangilinan J."/>
            <person name="Park H.-J."/>
            <person name="Ramirez L."/>
            <person name="Alfaro M."/>
            <person name="Sun H."/>
            <person name="Tritt A."/>
            <person name="Yoshinaga Y."/>
            <person name="Zwiers L.-H."/>
            <person name="Turgeon B."/>
            <person name="Goodwin S."/>
            <person name="Spatafora J."/>
            <person name="Crous P."/>
            <person name="Grigoriev I."/>
        </authorList>
    </citation>
    <scope>NUCLEOTIDE SEQUENCE</scope>
    <source>
        <strain evidence="7">CBS 122681</strain>
    </source>
</reference>
<dbReference type="PROSITE" id="PS50048">
    <property type="entry name" value="ZN2_CY6_FUNGAL_2"/>
    <property type="match status" value="1"/>
</dbReference>
<dbReference type="Gene3D" id="4.10.240.10">
    <property type="entry name" value="Zn(2)-C6 fungal-type DNA-binding domain"/>
    <property type="match status" value="1"/>
</dbReference>
<feature type="domain" description="Zn(2)-C6 fungal-type" evidence="6">
    <location>
        <begin position="13"/>
        <end position="41"/>
    </location>
</feature>
<dbReference type="PANTHER" id="PTHR31069">
    <property type="entry name" value="OLEATE-ACTIVATED TRANSCRIPTION FACTOR 1-RELATED"/>
    <property type="match status" value="1"/>
</dbReference>
<feature type="region of interest" description="Disordered" evidence="5">
    <location>
        <begin position="139"/>
        <end position="160"/>
    </location>
</feature>
<accession>A0A6A6TJL5</accession>
<gene>
    <name evidence="7" type="ORF">K491DRAFT_589703</name>
</gene>
<dbReference type="PANTHER" id="PTHR31069:SF32">
    <property type="entry name" value="ARGININE METABOLISM REGULATION PROTEIN II"/>
    <property type="match status" value="1"/>
</dbReference>
<dbReference type="GO" id="GO:0008270">
    <property type="term" value="F:zinc ion binding"/>
    <property type="evidence" value="ECO:0007669"/>
    <property type="project" value="InterPro"/>
</dbReference>
<dbReference type="Pfam" id="PF11951">
    <property type="entry name" value="Fungal_trans_2"/>
    <property type="match status" value="1"/>
</dbReference>
<dbReference type="EMBL" id="MU004301">
    <property type="protein sequence ID" value="KAF2660229.1"/>
    <property type="molecule type" value="Genomic_DNA"/>
</dbReference>
<dbReference type="AlphaFoldDB" id="A0A6A6TJL5"/>
<dbReference type="InterPro" id="IPR001138">
    <property type="entry name" value="Zn2Cys6_DnaBD"/>
</dbReference>
<dbReference type="InterPro" id="IPR050675">
    <property type="entry name" value="OAF3"/>
</dbReference>
<keyword evidence="8" id="KW-1185">Reference proteome</keyword>
<dbReference type="SUPFAM" id="SSF57701">
    <property type="entry name" value="Zn2/Cys6 DNA-binding domain"/>
    <property type="match status" value="1"/>
</dbReference>
<dbReference type="OrthoDB" id="5089701at2759"/>
<evidence type="ECO:0000259" key="6">
    <source>
        <dbReference type="PROSITE" id="PS50048"/>
    </source>
</evidence>
<evidence type="ECO:0000256" key="2">
    <source>
        <dbReference type="ARBA" id="ARBA00023125"/>
    </source>
</evidence>